<dbReference type="Pfam" id="PF00078">
    <property type="entry name" value="RVT_1"/>
    <property type="match status" value="1"/>
</dbReference>
<keyword evidence="1" id="KW-0808">Transferase</keyword>
<dbReference type="GO" id="GO:0003964">
    <property type="term" value="F:RNA-directed DNA polymerase activity"/>
    <property type="evidence" value="ECO:0007669"/>
    <property type="project" value="UniProtKB-KW"/>
</dbReference>
<dbReference type="PANTHER" id="PTHR37984:SF5">
    <property type="entry name" value="PROTEIN NYNRIN-LIKE"/>
    <property type="match status" value="1"/>
</dbReference>
<dbReference type="InterPro" id="IPR012337">
    <property type="entry name" value="RNaseH-like_sf"/>
</dbReference>
<keyword evidence="5" id="KW-0378">Hydrolase</keyword>
<protein>
    <submittedName>
        <fullName evidence="10">Reverse transcriptase domain-containing protein</fullName>
    </submittedName>
</protein>
<keyword evidence="6 10" id="KW-0695">RNA-directed DNA polymerase</keyword>
<sequence length="1391" mass="157968">MWMALALQRFRPWHDHLKNGHGGTRSRSIRSSNSNDGLAALVNKLDNLGRDMKKLKESVHAIQVGCQICEGPHLDKDCPLNEEVKHVEEPVDPPSPGLCAWPCAPSSSDYVPSPEHPPSPSRYICAEPKAPYHGYVPDSDPEKDPEEDSEEHADYPADGGDGDDEPSGDDRVKEVALAPAELSAIPVVACSLSWGYRGNFEDDESAPTPRYLRSGFPFGQHVSVGHGRLTDVPEAKMPPRKRACFATPAPGCEIGESSAAGAARWPGPTPEADTWDEIVEAMMEIAPTTLEGVDQRVTELDTTVRQRIEEDRPYHRHTALALDREVVYARIVWTSSEERSTAIEAHVRTLEVQVATLIAQTTSLQTQLTTALGRITIIEARDPEHVAALQNVMQAEAGCRLIAMGSGNRRKKACAYQREGTYNWTPPPPAWKVPASGLEIQRHEGVVKIASVYSSRKCLDCGELPRKIAKVERYVGGLLDLIHGSVKASKPQSMQEAIEFATEMMDKKMLTAAERQAENKRKFEDTSRNNQNQQQPFKRNNVARAYTAGPVQGHFRSECQAEEWKSRESDGKGNTVAKAYVDLRYSHKPAKWNFEIDLIPSAAGGVARAPYRLAPSEMKELSDQLKELSDKGFIRPSSSPWGAPVLFVKKKDGSFRMCIDYRELNKLTVKNRYPLPRIDDLFDQLQGSSIYSKIDLRSGYHQLRVREEDIPKTAFRTRYGHYEFQVMPFGLTNAPAVFMDLMNRVCKPYLDKFVIVFIDDILIYSKNKQEHAEHLKLILELLKKEQLYAKFSKCEFWIPKVQFLGHVIDSQGIHVDPAKIESVKDWASPKSATEIRQFLGLAGYYRRFIEGFSKIAKPMTKLTQKKVKFDWSDKAETAFQLIKHKLCSAPILALPEGNEDFIAYCDASIKGLGAVLMQREKVIAYASRQLKLHEKNYTTHDLELGAVVFALKIWRHYLYGTKCTVFTDHKSLQHILDQKELNMRQRRWLELLSDYDCEIRYHPGKANVVADALSRKERIKPLRVRALVMTIGLDLPKQILEAQIEARKPENLKSEDSHKSKYSVHPGSDKMYQDMKQLYWWPNMKADIATYVSKCLTCLRVKAEHQKPSGLLVQPAIPQWKWDNITMDFVTKLPRTQSGNDTIWVIVDRLTKSAHFLPMRETDPMDKLARLYLKEVVTRHGIPVSIICDRDPRFTSNFWRSFQKAMGTRLDMSTAYHPETDGQSERTIQTLEDMLRACVIDFGNGWEGHLPLIEFSYNNSYHASIKAAPFEALYGRKCRSPVCWAEVGDARLTGPELVHETTEKIVQIKHRMQAAHDRQKSYADVRRKPLEFQVGDRVMLKVSPWKGRVHSTFHVSNLKKCLSDEPLEVPLDEIHIDDKLRFVEELVEILD</sequence>
<dbReference type="Gene3D" id="3.30.70.270">
    <property type="match status" value="2"/>
</dbReference>
<dbReference type="InterPro" id="IPR041588">
    <property type="entry name" value="Integrase_H2C2"/>
</dbReference>
<dbReference type="EMBL" id="BQNB010010344">
    <property type="protein sequence ID" value="GJS76013.1"/>
    <property type="molecule type" value="Genomic_DNA"/>
</dbReference>
<dbReference type="Pfam" id="PF17917">
    <property type="entry name" value="RT_RNaseH"/>
    <property type="match status" value="1"/>
</dbReference>
<dbReference type="PROSITE" id="PS50878">
    <property type="entry name" value="RT_POL"/>
    <property type="match status" value="1"/>
</dbReference>
<evidence type="ECO:0000259" key="9">
    <source>
        <dbReference type="PROSITE" id="PS50994"/>
    </source>
</evidence>
<dbReference type="Gene3D" id="3.30.420.10">
    <property type="entry name" value="Ribonuclease H-like superfamily/Ribonuclease H"/>
    <property type="match status" value="1"/>
</dbReference>
<feature type="compositionally biased region" description="Basic and acidic residues" evidence="7">
    <location>
        <begin position="513"/>
        <end position="527"/>
    </location>
</feature>
<feature type="domain" description="Integrase catalytic" evidence="9">
    <location>
        <begin position="1114"/>
        <end position="1277"/>
    </location>
</feature>
<organism evidence="10 11">
    <name type="scientific">Tanacetum coccineum</name>
    <dbReference type="NCBI Taxonomy" id="301880"/>
    <lineage>
        <taxon>Eukaryota</taxon>
        <taxon>Viridiplantae</taxon>
        <taxon>Streptophyta</taxon>
        <taxon>Embryophyta</taxon>
        <taxon>Tracheophyta</taxon>
        <taxon>Spermatophyta</taxon>
        <taxon>Magnoliopsida</taxon>
        <taxon>eudicotyledons</taxon>
        <taxon>Gunneridae</taxon>
        <taxon>Pentapetalae</taxon>
        <taxon>asterids</taxon>
        <taxon>campanulids</taxon>
        <taxon>Asterales</taxon>
        <taxon>Asteraceae</taxon>
        <taxon>Asteroideae</taxon>
        <taxon>Anthemideae</taxon>
        <taxon>Anthemidinae</taxon>
        <taxon>Tanacetum</taxon>
    </lineage>
</organism>
<dbReference type="InterPro" id="IPR050951">
    <property type="entry name" value="Retrovirus_Pol_polyprotein"/>
</dbReference>
<feature type="region of interest" description="Disordered" evidence="7">
    <location>
        <begin position="107"/>
        <end position="171"/>
    </location>
</feature>
<evidence type="ECO:0000256" key="6">
    <source>
        <dbReference type="ARBA" id="ARBA00022918"/>
    </source>
</evidence>
<proteinExistence type="predicted"/>
<evidence type="ECO:0000313" key="11">
    <source>
        <dbReference type="Proteomes" id="UP001151760"/>
    </source>
</evidence>
<evidence type="ECO:0000313" key="10">
    <source>
        <dbReference type="EMBL" id="GJS76013.1"/>
    </source>
</evidence>
<dbReference type="PANTHER" id="PTHR37984">
    <property type="entry name" value="PROTEIN CBG26694"/>
    <property type="match status" value="1"/>
</dbReference>
<dbReference type="InterPro" id="IPR043128">
    <property type="entry name" value="Rev_trsase/Diguanyl_cyclase"/>
</dbReference>
<dbReference type="CDD" id="cd09274">
    <property type="entry name" value="RNase_HI_RT_Ty3"/>
    <property type="match status" value="1"/>
</dbReference>
<reference evidence="10" key="1">
    <citation type="journal article" date="2022" name="Int. J. Mol. Sci.">
        <title>Draft Genome of Tanacetum Coccineum: Genomic Comparison of Closely Related Tanacetum-Family Plants.</title>
        <authorList>
            <person name="Yamashiro T."/>
            <person name="Shiraishi A."/>
            <person name="Nakayama K."/>
            <person name="Satake H."/>
        </authorList>
    </citation>
    <scope>NUCLEOTIDE SEQUENCE</scope>
</reference>
<evidence type="ECO:0000256" key="1">
    <source>
        <dbReference type="ARBA" id="ARBA00022679"/>
    </source>
</evidence>
<feature type="region of interest" description="Disordered" evidence="7">
    <location>
        <begin position="513"/>
        <end position="541"/>
    </location>
</feature>
<dbReference type="Pfam" id="PF17921">
    <property type="entry name" value="Integrase_H2C2"/>
    <property type="match status" value="1"/>
</dbReference>
<name>A0ABQ4YFM1_9ASTR</name>
<evidence type="ECO:0000256" key="2">
    <source>
        <dbReference type="ARBA" id="ARBA00022695"/>
    </source>
</evidence>
<evidence type="ECO:0000256" key="4">
    <source>
        <dbReference type="ARBA" id="ARBA00022759"/>
    </source>
</evidence>
<feature type="compositionally biased region" description="Polar residues" evidence="7">
    <location>
        <begin position="528"/>
        <end position="538"/>
    </location>
</feature>
<feature type="compositionally biased region" description="Acidic residues" evidence="7">
    <location>
        <begin position="139"/>
        <end position="151"/>
    </location>
</feature>
<dbReference type="InterPro" id="IPR000477">
    <property type="entry name" value="RT_dom"/>
</dbReference>
<evidence type="ECO:0000256" key="3">
    <source>
        <dbReference type="ARBA" id="ARBA00022722"/>
    </source>
</evidence>
<comment type="caution">
    <text evidence="10">The sequence shown here is derived from an EMBL/GenBank/DDBJ whole genome shotgun (WGS) entry which is preliminary data.</text>
</comment>
<dbReference type="InterPro" id="IPR041373">
    <property type="entry name" value="RT_RNaseH"/>
</dbReference>
<dbReference type="SUPFAM" id="SSF53098">
    <property type="entry name" value="Ribonuclease H-like"/>
    <property type="match status" value="1"/>
</dbReference>
<dbReference type="PROSITE" id="PS50994">
    <property type="entry name" value="INTEGRASE"/>
    <property type="match status" value="1"/>
</dbReference>
<dbReference type="Gene3D" id="1.10.340.70">
    <property type="match status" value="1"/>
</dbReference>
<dbReference type="InterPro" id="IPR036397">
    <property type="entry name" value="RNaseH_sf"/>
</dbReference>
<evidence type="ECO:0000256" key="7">
    <source>
        <dbReference type="SAM" id="MobiDB-lite"/>
    </source>
</evidence>
<dbReference type="SUPFAM" id="SSF56672">
    <property type="entry name" value="DNA/RNA polymerases"/>
    <property type="match status" value="1"/>
</dbReference>
<accession>A0ABQ4YFM1</accession>
<dbReference type="Gene3D" id="3.10.10.10">
    <property type="entry name" value="HIV Type 1 Reverse Transcriptase, subunit A, domain 1"/>
    <property type="match status" value="1"/>
</dbReference>
<keyword evidence="11" id="KW-1185">Reference proteome</keyword>
<dbReference type="CDD" id="cd01647">
    <property type="entry name" value="RT_LTR"/>
    <property type="match status" value="1"/>
</dbReference>
<gene>
    <name evidence="10" type="ORF">Tco_0725894</name>
</gene>
<evidence type="ECO:0000256" key="5">
    <source>
        <dbReference type="ARBA" id="ARBA00022801"/>
    </source>
</evidence>
<dbReference type="InterPro" id="IPR001584">
    <property type="entry name" value="Integrase_cat-core"/>
</dbReference>
<keyword evidence="3" id="KW-0540">Nuclease</keyword>
<feature type="non-terminal residue" evidence="10">
    <location>
        <position position="1391"/>
    </location>
</feature>
<dbReference type="Gene3D" id="3.10.20.370">
    <property type="match status" value="1"/>
</dbReference>
<dbReference type="InterPro" id="IPR043502">
    <property type="entry name" value="DNA/RNA_pol_sf"/>
</dbReference>
<reference evidence="10" key="2">
    <citation type="submission" date="2022-01" db="EMBL/GenBank/DDBJ databases">
        <authorList>
            <person name="Yamashiro T."/>
            <person name="Shiraishi A."/>
            <person name="Satake H."/>
            <person name="Nakayama K."/>
        </authorList>
    </citation>
    <scope>NUCLEOTIDE SEQUENCE</scope>
</reference>
<feature type="domain" description="Reverse transcriptase" evidence="8">
    <location>
        <begin position="629"/>
        <end position="808"/>
    </location>
</feature>
<keyword evidence="2" id="KW-0548">Nucleotidyltransferase</keyword>
<dbReference type="Proteomes" id="UP001151760">
    <property type="component" value="Unassembled WGS sequence"/>
</dbReference>
<evidence type="ECO:0000259" key="8">
    <source>
        <dbReference type="PROSITE" id="PS50878"/>
    </source>
</evidence>
<keyword evidence="4" id="KW-0255">Endonuclease</keyword>